<evidence type="ECO:0000313" key="2">
    <source>
        <dbReference type="Proteomes" id="UP000216857"/>
    </source>
</evidence>
<accession>A0A261RA36</accession>
<comment type="caution">
    <text evidence="1">The sequence shown here is derived from an EMBL/GenBank/DDBJ whole genome shotgun (WGS) entry which is preliminary data.</text>
</comment>
<protein>
    <submittedName>
        <fullName evidence="1">Uncharacterized protein</fullName>
    </submittedName>
</protein>
<organism evidence="1 2">
    <name type="scientific">Bordetella genomosp. 9</name>
    <dbReference type="NCBI Taxonomy" id="1416803"/>
    <lineage>
        <taxon>Bacteria</taxon>
        <taxon>Pseudomonadati</taxon>
        <taxon>Pseudomonadota</taxon>
        <taxon>Betaproteobacteria</taxon>
        <taxon>Burkholderiales</taxon>
        <taxon>Alcaligenaceae</taxon>
        <taxon>Bordetella</taxon>
    </lineage>
</organism>
<dbReference type="AlphaFoldDB" id="A0A261RA36"/>
<name>A0A261RA36_9BORD</name>
<reference evidence="1" key="1">
    <citation type="submission" date="2017-05" db="EMBL/GenBank/DDBJ databases">
        <title>Complete and WGS of Bordetella genogroups.</title>
        <authorList>
            <person name="Spilker T."/>
            <person name="Lipuma J."/>
        </authorList>
    </citation>
    <scope>NUCLEOTIDE SEQUENCE</scope>
    <source>
        <strain evidence="1">AU21707</strain>
    </source>
</reference>
<evidence type="ECO:0000313" key="1">
    <source>
        <dbReference type="EMBL" id="OZI21233.1"/>
    </source>
</evidence>
<dbReference type="EMBL" id="NEVJ01000003">
    <property type="protein sequence ID" value="OZI21233.1"/>
    <property type="molecule type" value="Genomic_DNA"/>
</dbReference>
<dbReference type="Proteomes" id="UP000216857">
    <property type="component" value="Unassembled WGS sequence"/>
</dbReference>
<keyword evidence="2" id="KW-1185">Reference proteome</keyword>
<proteinExistence type="predicted"/>
<sequence length="298" mass="33205">MPRREIRRDAQKEAASLRFVPLTQGAQLPSSAFPHGRAGHGPMIAAVARHDPRAGPSVASWPRRLLSTVKYRIRYWTAPGEHRKALRMAYTREKVVGATYVFLNAMLSDEPPDRHFLELERQVRRLDGRMGVHPDISEESARVLRDAAERTAATRRNVRGRMLALQREALLPAAAGWVEYRRADAILLALESRIVIAIALYGDALRCIAAIDVDNDAVCDAIGGIVETVLAREAQTVCLQRRQWLRSAVDRLPQRTLVRLQTVLSGHACGGAYQDFRDDLMQFVEARTSDCRPVAGAG</sequence>
<gene>
    <name evidence="1" type="ORF">CAL26_27790</name>
</gene>